<comment type="caution">
    <text evidence="6">The sequence shown here is derived from an EMBL/GenBank/DDBJ whole genome shotgun (WGS) entry which is preliminary data.</text>
</comment>
<dbReference type="PANTHER" id="PTHR43343">
    <property type="entry name" value="PEPTIDASE S12"/>
    <property type="match status" value="1"/>
</dbReference>
<evidence type="ECO:0000313" key="7">
    <source>
        <dbReference type="Proteomes" id="UP000322981"/>
    </source>
</evidence>
<dbReference type="Pfam" id="PF13365">
    <property type="entry name" value="Trypsin_2"/>
    <property type="match status" value="1"/>
</dbReference>
<dbReference type="Gene3D" id="2.30.42.10">
    <property type="match status" value="1"/>
</dbReference>
<evidence type="ECO:0000259" key="5">
    <source>
        <dbReference type="SMART" id="SM00228"/>
    </source>
</evidence>
<dbReference type="InterPro" id="IPR001940">
    <property type="entry name" value="Peptidase_S1C"/>
</dbReference>
<dbReference type="GO" id="GO:0006508">
    <property type="term" value="P:proteolysis"/>
    <property type="evidence" value="ECO:0007669"/>
    <property type="project" value="UniProtKB-KW"/>
</dbReference>
<comment type="similarity">
    <text evidence="1">Belongs to the peptidase S1C family.</text>
</comment>
<accession>A0A5M8FMF1</accession>
<organism evidence="6 7">
    <name type="scientific">Thiohalocapsa marina</name>
    <dbReference type="NCBI Taxonomy" id="424902"/>
    <lineage>
        <taxon>Bacteria</taxon>
        <taxon>Pseudomonadati</taxon>
        <taxon>Pseudomonadota</taxon>
        <taxon>Gammaproteobacteria</taxon>
        <taxon>Chromatiales</taxon>
        <taxon>Chromatiaceae</taxon>
        <taxon>Thiohalocapsa</taxon>
    </lineage>
</organism>
<dbReference type="EMBL" id="VWXX01000008">
    <property type="protein sequence ID" value="KAA6185674.1"/>
    <property type="molecule type" value="Genomic_DNA"/>
</dbReference>
<keyword evidence="3" id="KW-0378">Hydrolase</keyword>
<feature type="domain" description="PDZ" evidence="5">
    <location>
        <begin position="267"/>
        <end position="359"/>
    </location>
</feature>
<dbReference type="PRINTS" id="PR00834">
    <property type="entry name" value="PROTEASES2C"/>
</dbReference>
<reference evidence="6 7" key="1">
    <citation type="submission" date="2019-09" db="EMBL/GenBank/DDBJ databases">
        <title>Whole-genome sequence of the purple sulfur bacterium Thiohalocapsa marina DSM 19078.</title>
        <authorList>
            <person name="Kyndt J.A."/>
            <person name="Meyer T.E."/>
        </authorList>
    </citation>
    <scope>NUCLEOTIDE SEQUENCE [LARGE SCALE GENOMIC DNA]</scope>
    <source>
        <strain evidence="6 7">DSM 19078</strain>
    </source>
</reference>
<evidence type="ECO:0000256" key="2">
    <source>
        <dbReference type="ARBA" id="ARBA00022670"/>
    </source>
</evidence>
<keyword evidence="4" id="KW-0720">Serine protease</keyword>
<dbReference type="Gene3D" id="2.40.10.10">
    <property type="entry name" value="Trypsin-like serine proteases"/>
    <property type="match status" value="2"/>
</dbReference>
<dbReference type="GO" id="GO:0004252">
    <property type="term" value="F:serine-type endopeptidase activity"/>
    <property type="evidence" value="ECO:0007669"/>
    <property type="project" value="InterPro"/>
</dbReference>
<dbReference type="FunFam" id="2.40.10.10:FF:000001">
    <property type="entry name" value="Periplasmic serine protease DegS"/>
    <property type="match status" value="1"/>
</dbReference>
<dbReference type="InterPro" id="IPR043504">
    <property type="entry name" value="Peptidase_S1_PA_chymotrypsin"/>
</dbReference>
<proteinExistence type="inferred from homology"/>
<dbReference type="PANTHER" id="PTHR43343:SF3">
    <property type="entry name" value="PROTEASE DO-LIKE 8, CHLOROPLASTIC"/>
    <property type="match status" value="1"/>
</dbReference>
<dbReference type="OrthoDB" id="9758917at2"/>
<dbReference type="InterPro" id="IPR051201">
    <property type="entry name" value="Chloro_Bact_Ser_Proteases"/>
</dbReference>
<evidence type="ECO:0000256" key="4">
    <source>
        <dbReference type="ARBA" id="ARBA00022825"/>
    </source>
</evidence>
<protein>
    <submittedName>
        <fullName evidence="6">Trypsin-like serine protease</fullName>
    </submittedName>
</protein>
<dbReference type="InterPro" id="IPR036034">
    <property type="entry name" value="PDZ_sf"/>
</dbReference>
<dbReference type="AlphaFoldDB" id="A0A5M8FMF1"/>
<dbReference type="Pfam" id="PF13180">
    <property type="entry name" value="PDZ_2"/>
    <property type="match status" value="1"/>
</dbReference>
<sequence length="376" mass="40535">MHGVQLPRILFWAAILFLLTLAAKPWLEQLLILHQAEPRAVTARGELAGDELATIEIFQRVSPSVVFISTTATLVNPWVRNLTEVRRGTGSGLIWDHQGHVVTNFHVIEDARSARVRLTDGRSYNAQFIGASPEHDLAVLRIGMPSAKIQPVAVGRSADLRVGQKVFAIGNPFGFDYSLTTGVVSALDRTIASEQAGEIRRLIQTDAAINPGNSGGPLLDSAGRLIGINTAIYSPSGSFSGIGFAVPVDTVNRVVPQLIAHGRYVRPRIGIYSDDGTARTILDQLGIENGVLVLRVEPQSPAERAGLVGTRVTNGGEVIPGDIIRSLDGRPVATMDALIEQLEGYQVGDRVELGIVRNGRPATVELTLGGRYRQWD</sequence>
<evidence type="ECO:0000256" key="1">
    <source>
        <dbReference type="ARBA" id="ARBA00010541"/>
    </source>
</evidence>
<dbReference type="Proteomes" id="UP000322981">
    <property type="component" value="Unassembled WGS sequence"/>
</dbReference>
<gene>
    <name evidence="6" type="ORF">F2Q65_08240</name>
</gene>
<name>A0A5M8FMF1_9GAMM</name>
<dbReference type="InterPro" id="IPR009003">
    <property type="entry name" value="Peptidase_S1_PA"/>
</dbReference>
<evidence type="ECO:0000313" key="6">
    <source>
        <dbReference type="EMBL" id="KAA6185674.1"/>
    </source>
</evidence>
<keyword evidence="2 6" id="KW-0645">Protease</keyword>
<dbReference type="SUPFAM" id="SSF50156">
    <property type="entry name" value="PDZ domain-like"/>
    <property type="match status" value="1"/>
</dbReference>
<dbReference type="SMART" id="SM00228">
    <property type="entry name" value="PDZ"/>
    <property type="match status" value="1"/>
</dbReference>
<dbReference type="SUPFAM" id="SSF50494">
    <property type="entry name" value="Trypsin-like serine proteases"/>
    <property type="match status" value="1"/>
</dbReference>
<dbReference type="InterPro" id="IPR001478">
    <property type="entry name" value="PDZ"/>
</dbReference>
<keyword evidence="7" id="KW-1185">Reference proteome</keyword>
<evidence type="ECO:0000256" key="3">
    <source>
        <dbReference type="ARBA" id="ARBA00022801"/>
    </source>
</evidence>
<dbReference type="RefSeq" id="WP_150092273.1">
    <property type="nucleotide sequence ID" value="NZ_JBFUOH010000003.1"/>
</dbReference>